<proteinExistence type="predicted"/>
<gene>
    <name evidence="2" type="ORF">R3W88_004693</name>
</gene>
<organism evidence="2 3">
    <name type="scientific">Solanum pinnatisectum</name>
    <name type="common">tansyleaf nightshade</name>
    <dbReference type="NCBI Taxonomy" id="50273"/>
    <lineage>
        <taxon>Eukaryota</taxon>
        <taxon>Viridiplantae</taxon>
        <taxon>Streptophyta</taxon>
        <taxon>Embryophyta</taxon>
        <taxon>Tracheophyta</taxon>
        <taxon>Spermatophyta</taxon>
        <taxon>Magnoliopsida</taxon>
        <taxon>eudicotyledons</taxon>
        <taxon>Gunneridae</taxon>
        <taxon>Pentapetalae</taxon>
        <taxon>asterids</taxon>
        <taxon>lamiids</taxon>
        <taxon>Solanales</taxon>
        <taxon>Solanaceae</taxon>
        <taxon>Solanoideae</taxon>
        <taxon>Solaneae</taxon>
        <taxon>Solanum</taxon>
    </lineage>
</organism>
<name>A0AAV9KCF7_9SOLN</name>
<keyword evidence="3" id="KW-1185">Reference proteome</keyword>
<dbReference type="Proteomes" id="UP001311915">
    <property type="component" value="Unassembled WGS sequence"/>
</dbReference>
<evidence type="ECO:0000313" key="3">
    <source>
        <dbReference type="Proteomes" id="UP001311915"/>
    </source>
</evidence>
<accession>A0AAV9KCF7</accession>
<feature type="compositionally biased region" description="Basic and acidic residues" evidence="1">
    <location>
        <begin position="97"/>
        <end position="112"/>
    </location>
</feature>
<comment type="caution">
    <text evidence="2">The sequence shown here is derived from an EMBL/GenBank/DDBJ whole genome shotgun (WGS) entry which is preliminary data.</text>
</comment>
<protein>
    <submittedName>
        <fullName evidence="2">Uncharacterized protein</fullName>
    </submittedName>
</protein>
<evidence type="ECO:0000313" key="2">
    <source>
        <dbReference type="EMBL" id="KAK4710180.1"/>
    </source>
</evidence>
<sequence>MTEDLFATRYADCHFDEFEYPTLGEKHKQLENEIDWNAISLSHLDPQTNQYAFTNLSRITKSHVPTANAPVLVDIPIEQTVNANESRPRLKYGRLIGSKDKNPRKRKDDHNMKASAQGEPQDITNDETTENVELSENNKNKEISISCVSIGKRLNRNDVVVDNIFAYNVATEIMQ</sequence>
<evidence type="ECO:0000256" key="1">
    <source>
        <dbReference type="SAM" id="MobiDB-lite"/>
    </source>
</evidence>
<dbReference type="EMBL" id="JAWPEI010000011">
    <property type="protein sequence ID" value="KAK4710180.1"/>
    <property type="molecule type" value="Genomic_DNA"/>
</dbReference>
<feature type="region of interest" description="Disordered" evidence="1">
    <location>
        <begin position="86"/>
        <end position="135"/>
    </location>
</feature>
<reference evidence="2 3" key="1">
    <citation type="submission" date="2023-10" db="EMBL/GenBank/DDBJ databases">
        <title>Genome-Wide Identification Analysis in wild type Solanum Pinnatisectum Reveals Some Genes Defensing Phytophthora Infestans.</title>
        <authorList>
            <person name="Sun C."/>
        </authorList>
    </citation>
    <scope>NUCLEOTIDE SEQUENCE [LARGE SCALE GENOMIC DNA]</scope>
    <source>
        <strain evidence="2">LQN</strain>
        <tissue evidence="2">Leaf</tissue>
    </source>
</reference>
<dbReference type="AlphaFoldDB" id="A0AAV9KCF7"/>